<dbReference type="RefSeq" id="WP_108848407.1">
    <property type="nucleotide sequence ID" value="NZ_CP015449.1"/>
</dbReference>
<gene>
    <name evidence="2" type="ORF">A6035_13965</name>
</gene>
<dbReference type="AlphaFoldDB" id="A0A2S1RA06"/>
<dbReference type="Pfam" id="PF00107">
    <property type="entry name" value="ADH_zinc_N"/>
    <property type="match status" value="1"/>
</dbReference>
<dbReference type="EMBL" id="CP015449">
    <property type="protein sequence ID" value="AWH93094.1"/>
    <property type="molecule type" value="Genomic_DNA"/>
</dbReference>
<dbReference type="Pfam" id="PF08240">
    <property type="entry name" value="ADH_N"/>
    <property type="match status" value="1"/>
</dbReference>
<dbReference type="GO" id="GO:0016491">
    <property type="term" value="F:oxidoreductase activity"/>
    <property type="evidence" value="ECO:0007669"/>
    <property type="project" value="InterPro"/>
</dbReference>
<dbReference type="KEGG" id="dlu:A6035_13965"/>
<name>A0A2S1RA06_9ACTN</name>
<accession>A0A2S1RA06</accession>
<reference evidence="2 3" key="1">
    <citation type="submission" date="2016-04" db="EMBL/GenBank/DDBJ databases">
        <title>Complete genome sequence of Dietzia lutea YIM 80766T, a strain isolated from desert soil in Egypt.</title>
        <authorList>
            <person name="Zhao J."/>
            <person name="Hu B."/>
            <person name="Geng S."/>
            <person name="Nie Y."/>
            <person name="Tang Y."/>
        </authorList>
    </citation>
    <scope>NUCLEOTIDE SEQUENCE [LARGE SCALE GENOMIC DNA]</scope>
    <source>
        <strain evidence="2 3">YIM 80766</strain>
    </source>
</reference>
<dbReference type="CDD" id="cd08241">
    <property type="entry name" value="QOR1"/>
    <property type="match status" value="1"/>
</dbReference>
<evidence type="ECO:0000259" key="1">
    <source>
        <dbReference type="SMART" id="SM00829"/>
    </source>
</evidence>
<evidence type="ECO:0000313" key="3">
    <source>
        <dbReference type="Proteomes" id="UP000244928"/>
    </source>
</evidence>
<dbReference type="InterPro" id="IPR013154">
    <property type="entry name" value="ADH-like_N"/>
</dbReference>
<dbReference type="InterPro" id="IPR011032">
    <property type="entry name" value="GroES-like_sf"/>
</dbReference>
<dbReference type="Proteomes" id="UP000244928">
    <property type="component" value="Chromosome"/>
</dbReference>
<dbReference type="InterPro" id="IPR036291">
    <property type="entry name" value="NAD(P)-bd_dom_sf"/>
</dbReference>
<feature type="domain" description="Enoyl reductase (ER)" evidence="1">
    <location>
        <begin position="11"/>
        <end position="324"/>
    </location>
</feature>
<dbReference type="Gene3D" id="3.40.50.720">
    <property type="entry name" value="NAD(P)-binding Rossmann-like Domain"/>
    <property type="match status" value="1"/>
</dbReference>
<dbReference type="PANTHER" id="PTHR43677:SF4">
    <property type="entry name" value="QUINONE OXIDOREDUCTASE-LIKE PROTEIN 2"/>
    <property type="match status" value="1"/>
</dbReference>
<dbReference type="OrthoDB" id="4190732at2"/>
<keyword evidence="3" id="KW-1185">Reference proteome</keyword>
<dbReference type="SUPFAM" id="SSF51735">
    <property type="entry name" value="NAD(P)-binding Rossmann-fold domains"/>
    <property type="match status" value="1"/>
</dbReference>
<evidence type="ECO:0000313" key="2">
    <source>
        <dbReference type="EMBL" id="AWH93094.1"/>
    </source>
</evidence>
<dbReference type="InterPro" id="IPR051397">
    <property type="entry name" value="Zn-ADH-like_protein"/>
</dbReference>
<dbReference type="InterPro" id="IPR013149">
    <property type="entry name" value="ADH-like_C"/>
</dbReference>
<dbReference type="SMART" id="SM00829">
    <property type="entry name" value="PKS_ER"/>
    <property type="match status" value="1"/>
</dbReference>
<proteinExistence type="predicted"/>
<sequence>MKTWEVVAPGALPDSVRLVDAPEPAIGPEDVLVEVQAGALGYPDYLLAVGRYHDKPEAPFVLGGESAGVVRAIGDAVDGITVGDRVLAAPGETVFGRLAELVSIPAELALPIPDDMPMDEAAALFVAYQTAHIGLFRRANLRPGETLMVHGASGGVGSAAVELGRASGARVIAVAGGSEKAAVCRELGAHEVIDHTTENVVERVKTLTDGRGADVILDTVGGDVFTQSRKSVAVEGRILVGGFASGEIPRMPVNHALLKNYAVVGFRTRPFRDDPVYRREVHDDLVAHYIGGRIRPRVQRVGFDDVVDALEQIGNRRAVGRLVVVRD</sequence>
<dbReference type="SUPFAM" id="SSF50129">
    <property type="entry name" value="GroES-like"/>
    <property type="match status" value="1"/>
</dbReference>
<organism evidence="2 3">
    <name type="scientific">Dietzia lutea</name>
    <dbReference type="NCBI Taxonomy" id="546160"/>
    <lineage>
        <taxon>Bacteria</taxon>
        <taxon>Bacillati</taxon>
        <taxon>Actinomycetota</taxon>
        <taxon>Actinomycetes</taxon>
        <taxon>Mycobacteriales</taxon>
        <taxon>Dietziaceae</taxon>
        <taxon>Dietzia</taxon>
    </lineage>
</organism>
<dbReference type="PANTHER" id="PTHR43677">
    <property type="entry name" value="SHORT-CHAIN DEHYDROGENASE/REDUCTASE"/>
    <property type="match status" value="1"/>
</dbReference>
<protein>
    <submittedName>
        <fullName evidence="2">Alcohol dehydrogenase</fullName>
    </submittedName>
</protein>
<dbReference type="Gene3D" id="3.90.180.10">
    <property type="entry name" value="Medium-chain alcohol dehydrogenases, catalytic domain"/>
    <property type="match status" value="1"/>
</dbReference>
<dbReference type="InterPro" id="IPR020843">
    <property type="entry name" value="ER"/>
</dbReference>